<dbReference type="Proteomes" id="UP000735302">
    <property type="component" value="Unassembled WGS sequence"/>
</dbReference>
<organism evidence="2 3">
    <name type="scientific">Plakobranchus ocellatus</name>
    <dbReference type="NCBI Taxonomy" id="259542"/>
    <lineage>
        <taxon>Eukaryota</taxon>
        <taxon>Metazoa</taxon>
        <taxon>Spiralia</taxon>
        <taxon>Lophotrochozoa</taxon>
        <taxon>Mollusca</taxon>
        <taxon>Gastropoda</taxon>
        <taxon>Heterobranchia</taxon>
        <taxon>Euthyneura</taxon>
        <taxon>Panpulmonata</taxon>
        <taxon>Sacoglossa</taxon>
        <taxon>Placobranchoidea</taxon>
        <taxon>Plakobranchidae</taxon>
        <taxon>Plakobranchus</taxon>
    </lineage>
</organism>
<proteinExistence type="predicted"/>
<evidence type="ECO:0000313" key="2">
    <source>
        <dbReference type="EMBL" id="GFN80734.1"/>
    </source>
</evidence>
<dbReference type="EMBL" id="BLXT01000838">
    <property type="protein sequence ID" value="GFN80734.1"/>
    <property type="molecule type" value="Genomic_DNA"/>
</dbReference>
<feature type="domain" description="ELMO" evidence="1">
    <location>
        <begin position="129"/>
        <end position="285"/>
    </location>
</feature>
<reference evidence="2 3" key="1">
    <citation type="journal article" date="2021" name="Elife">
        <title>Chloroplast acquisition without the gene transfer in kleptoplastic sea slugs, Plakobranchus ocellatus.</title>
        <authorList>
            <person name="Maeda T."/>
            <person name="Takahashi S."/>
            <person name="Yoshida T."/>
            <person name="Shimamura S."/>
            <person name="Takaki Y."/>
            <person name="Nagai Y."/>
            <person name="Toyoda A."/>
            <person name="Suzuki Y."/>
            <person name="Arimoto A."/>
            <person name="Ishii H."/>
            <person name="Satoh N."/>
            <person name="Nishiyama T."/>
            <person name="Hasebe M."/>
            <person name="Maruyama T."/>
            <person name="Minagawa J."/>
            <person name="Obokata J."/>
            <person name="Shigenobu S."/>
        </authorList>
    </citation>
    <scope>NUCLEOTIDE SEQUENCE [LARGE SCALE GENOMIC DNA]</scope>
</reference>
<dbReference type="InterPro" id="IPR006816">
    <property type="entry name" value="ELMO_dom"/>
</dbReference>
<dbReference type="PROSITE" id="PS51335">
    <property type="entry name" value="ELMO"/>
    <property type="match status" value="1"/>
</dbReference>
<evidence type="ECO:0000313" key="3">
    <source>
        <dbReference type="Proteomes" id="UP000735302"/>
    </source>
</evidence>
<gene>
    <name evidence="2" type="ORF">PoB_000724000</name>
</gene>
<dbReference type="Pfam" id="PF04727">
    <property type="entry name" value="ELMO_CED12"/>
    <property type="match status" value="1"/>
</dbReference>
<name>A0AAV3YCG9_9GAST</name>
<dbReference type="PANTHER" id="PTHR12771">
    <property type="entry name" value="ENGULFMENT AND CELL MOTILITY"/>
    <property type="match status" value="1"/>
</dbReference>
<dbReference type="PANTHER" id="PTHR12771:SF51">
    <property type="entry name" value="LD01482P"/>
    <property type="match status" value="1"/>
</dbReference>
<dbReference type="GO" id="GO:0005096">
    <property type="term" value="F:GTPase activator activity"/>
    <property type="evidence" value="ECO:0007669"/>
    <property type="project" value="TreeGrafter"/>
</dbReference>
<keyword evidence="3" id="KW-1185">Reference proteome</keyword>
<dbReference type="AlphaFoldDB" id="A0AAV3YCG9"/>
<accession>A0AAV3YCG9</accession>
<sequence length="304" mass="35546">MDIINQWWTKLYFLLLRPLYKLIFRWISGKCELLRITYSNSSQGDMVNNIESSLLQSRNVELKKCAVSTDLDVAESTERIRVVKNINLESHPRFKISLQDSLLRIVSYNKLIQSAESRRQIKFSSENEDHMRKLEKLWDLYNSGRPLPSLVGSHWTEIGFQGDNPATDFRGMGLLGLEQLMFFSEIYPEQAQKVLNLSHHPNYGFSFAIVGINITEMCLTLLIKRRLKSYFYSIEKPSPGLHDFHSVYCHIFNSFQQHWIAERPKDIMEFGMVRQKYLQHLEIFLTSGDSCATLLTDFSQFELK</sequence>
<dbReference type="InterPro" id="IPR050868">
    <property type="entry name" value="ELMO_domain-containing"/>
</dbReference>
<protein>
    <submittedName>
        <fullName evidence="2">Elmo domain-containing protein 2-like protein</fullName>
    </submittedName>
</protein>
<evidence type="ECO:0000259" key="1">
    <source>
        <dbReference type="PROSITE" id="PS51335"/>
    </source>
</evidence>
<comment type="caution">
    <text evidence="2">The sequence shown here is derived from an EMBL/GenBank/DDBJ whole genome shotgun (WGS) entry which is preliminary data.</text>
</comment>